<dbReference type="Proteomes" id="UP000830768">
    <property type="component" value="Chromosome 8"/>
</dbReference>
<protein>
    <submittedName>
        <fullName evidence="1">Uncharacterized protein</fullName>
    </submittedName>
</protein>
<dbReference type="EMBL" id="CP090036">
    <property type="protein sequence ID" value="UPK98207.1"/>
    <property type="molecule type" value="Genomic_DNA"/>
</dbReference>
<accession>A0ACD3ZAH0</accession>
<evidence type="ECO:0000313" key="1">
    <source>
        <dbReference type="EMBL" id="UPK98207.1"/>
    </source>
</evidence>
<name>A0ACD3ZAH0_FUSSC</name>
<reference evidence="1" key="1">
    <citation type="submission" date="2021-11" db="EMBL/GenBank/DDBJ databases">
        <title>Fusarium solani-melongenae Genome sequencing and assembly.</title>
        <authorList>
            <person name="Xie S."/>
            <person name="Huang L."/>
            <person name="Zhang X."/>
        </authorList>
    </citation>
    <scope>NUCLEOTIDE SEQUENCE</scope>
    <source>
        <strain evidence="1">CRI 24-3</strain>
    </source>
</reference>
<gene>
    <name evidence="1" type="ORF">LCI18_009142</name>
</gene>
<keyword evidence="2" id="KW-1185">Reference proteome</keyword>
<sequence>MDAPNNNTQPQDSQTTVPKENSPPPPAYTPRRVPNLAVLTARAIQAQGLAGIIHNIQSRQPAPYITLDSGPMAHDQDEVPEEGSPICLRINTAVNISESNNIVCLAETPAEQANAIAKSVVQSLNEGSSGRCGIPMVDESGVPRPIKIEVDAGIIVEGSGNVVGNREAVGELLQRRTEAALRRPRELDEEEASAAKRRRSSD</sequence>
<organism evidence="1 2">
    <name type="scientific">Fusarium solani subsp. cucurbitae</name>
    <name type="common">Neocosmosporum cucurbitae</name>
    <dbReference type="NCBI Taxonomy" id="2747967"/>
    <lineage>
        <taxon>Eukaryota</taxon>
        <taxon>Fungi</taxon>
        <taxon>Dikarya</taxon>
        <taxon>Ascomycota</taxon>
        <taxon>Pezizomycotina</taxon>
        <taxon>Sordariomycetes</taxon>
        <taxon>Hypocreomycetidae</taxon>
        <taxon>Hypocreales</taxon>
        <taxon>Nectriaceae</taxon>
        <taxon>Fusarium</taxon>
        <taxon>Fusarium solani species complex</taxon>
    </lineage>
</organism>
<evidence type="ECO:0000313" key="2">
    <source>
        <dbReference type="Proteomes" id="UP000830768"/>
    </source>
</evidence>
<proteinExistence type="predicted"/>